<feature type="non-terminal residue" evidence="1">
    <location>
        <position position="73"/>
    </location>
</feature>
<reference evidence="1" key="1">
    <citation type="submission" date="2022-07" db="EMBL/GenBank/DDBJ databases">
        <title>Phylogenomic reconstructions and comparative analyses of Kickxellomycotina fungi.</title>
        <authorList>
            <person name="Reynolds N.K."/>
            <person name="Stajich J.E."/>
            <person name="Barry K."/>
            <person name="Grigoriev I.V."/>
            <person name="Crous P."/>
            <person name="Smith M.E."/>
        </authorList>
    </citation>
    <scope>NUCLEOTIDE SEQUENCE</scope>
    <source>
        <strain evidence="1">BCRC 34191</strain>
    </source>
</reference>
<sequence length="73" mass="7840">MAEGLSRRRVGTPRELNDEDEGGSRTLTPSTSSVALATANGNETVSKTDRAPMLTLMEETLLLGLKDQEGYLS</sequence>
<evidence type="ECO:0000313" key="1">
    <source>
        <dbReference type="EMBL" id="KAJ2790493.1"/>
    </source>
</evidence>
<keyword evidence="2" id="KW-1185">Reference proteome</keyword>
<dbReference type="Proteomes" id="UP001140066">
    <property type="component" value="Unassembled WGS sequence"/>
</dbReference>
<name>A0ACC1KJG3_9FUNG</name>
<gene>
    <name evidence="1" type="ORF">GGI18_001765</name>
</gene>
<dbReference type="EMBL" id="JANBUK010000323">
    <property type="protein sequence ID" value="KAJ2790493.1"/>
    <property type="molecule type" value="Genomic_DNA"/>
</dbReference>
<evidence type="ECO:0000313" key="2">
    <source>
        <dbReference type="Proteomes" id="UP001140066"/>
    </source>
</evidence>
<protein>
    <submittedName>
        <fullName evidence="1">Uncharacterized protein</fullName>
    </submittedName>
</protein>
<proteinExistence type="predicted"/>
<organism evidence="1 2">
    <name type="scientific">Coemansia linderi</name>
    <dbReference type="NCBI Taxonomy" id="2663919"/>
    <lineage>
        <taxon>Eukaryota</taxon>
        <taxon>Fungi</taxon>
        <taxon>Fungi incertae sedis</taxon>
        <taxon>Zoopagomycota</taxon>
        <taxon>Kickxellomycotina</taxon>
        <taxon>Kickxellomycetes</taxon>
        <taxon>Kickxellales</taxon>
        <taxon>Kickxellaceae</taxon>
        <taxon>Coemansia</taxon>
    </lineage>
</organism>
<comment type="caution">
    <text evidence="1">The sequence shown here is derived from an EMBL/GenBank/DDBJ whole genome shotgun (WGS) entry which is preliminary data.</text>
</comment>
<accession>A0ACC1KJG3</accession>